<keyword evidence="2" id="KW-0812">Transmembrane</keyword>
<dbReference type="Proteomes" id="UP000629619">
    <property type="component" value="Unassembled WGS sequence"/>
</dbReference>
<accession>A0A919TID9</accession>
<evidence type="ECO:0000313" key="3">
    <source>
        <dbReference type="EMBL" id="GIF03878.1"/>
    </source>
</evidence>
<keyword evidence="2" id="KW-1133">Transmembrane helix</keyword>
<dbReference type="AlphaFoldDB" id="A0A919TID9"/>
<name>A0A919TID9_9ACTN</name>
<feature type="region of interest" description="Disordered" evidence="1">
    <location>
        <begin position="170"/>
        <end position="222"/>
    </location>
</feature>
<evidence type="ECO:0000313" key="4">
    <source>
        <dbReference type="Proteomes" id="UP000629619"/>
    </source>
</evidence>
<keyword evidence="2" id="KW-0472">Membrane</keyword>
<protein>
    <submittedName>
        <fullName evidence="3">Uncharacterized protein</fullName>
    </submittedName>
</protein>
<dbReference type="RefSeq" id="WP_203677578.1">
    <property type="nucleotide sequence ID" value="NZ_BOMW01000014.1"/>
</dbReference>
<evidence type="ECO:0000256" key="2">
    <source>
        <dbReference type="SAM" id="Phobius"/>
    </source>
</evidence>
<reference evidence="3" key="1">
    <citation type="submission" date="2021-01" db="EMBL/GenBank/DDBJ databases">
        <title>Whole genome shotgun sequence of Actinoplanes siamensis NBRC 109076.</title>
        <authorList>
            <person name="Komaki H."/>
            <person name="Tamura T."/>
        </authorList>
    </citation>
    <scope>NUCLEOTIDE SEQUENCE</scope>
    <source>
        <strain evidence="3">NBRC 109076</strain>
    </source>
</reference>
<evidence type="ECO:0000256" key="1">
    <source>
        <dbReference type="SAM" id="MobiDB-lite"/>
    </source>
</evidence>
<sequence>MVDIGWVRRMDAITGGAVVLTVDAVVFLMTALFGAPFLLFFLADGDDPGAPIWPIATVWVVSAILGSASAAAAYLIGDRGTRRIRQAGGVTALTTAAATAVLVATSVSASPVLAAVSALFAAANLGAVKLLLTPEPEPAPAALPEAFLLAAPLAEAEVRTRETIEIQVRRELPETGDAEEPVEAQEKPAAEYARPRRPRGPAALHTLGGVRLPPRARRHTRR</sequence>
<feature type="transmembrane region" description="Helical" evidence="2">
    <location>
        <begin position="12"/>
        <end position="40"/>
    </location>
</feature>
<keyword evidence="4" id="KW-1185">Reference proteome</keyword>
<feature type="transmembrane region" description="Helical" evidence="2">
    <location>
        <begin position="52"/>
        <end position="76"/>
    </location>
</feature>
<organism evidence="3 4">
    <name type="scientific">Actinoplanes siamensis</name>
    <dbReference type="NCBI Taxonomy" id="1223317"/>
    <lineage>
        <taxon>Bacteria</taxon>
        <taxon>Bacillati</taxon>
        <taxon>Actinomycetota</taxon>
        <taxon>Actinomycetes</taxon>
        <taxon>Micromonosporales</taxon>
        <taxon>Micromonosporaceae</taxon>
        <taxon>Actinoplanes</taxon>
    </lineage>
</organism>
<dbReference type="EMBL" id="BOMW01000014">
    <property type="protein sequence ID" value="GIF03878.1"/>
    <property type="molecule type" value="Genomic_DNA"/>
</dbReference>
<comment type="caution">
    <text evidence="3">The sequence shown here is derived from an EMBL/GenBank/DDBJ whole genome shotgun (WGS) entry which is preliminary data.</text>
</comment>
<feature type="compositionally biased region" description="Acidic residues" evidence="1">
    <location>
        <begin position="174"/>
        <end position="183"/>
    </location>
</feature>
<proteinExistence type="predicted"/>
<gene>
    <name evidence="3" type="ORF">Asi03nite_14160</name>
</gene>